<proteinExistence type="predicted"/>
<sequence length="167" mass="18308">MLVPGLLQTEQYARAVLRAEPGATEEKVEEALKARLRRQSIYGRPNPPMVQFVMDEGILYRPVGGEAVMYQQLTHLLTMMDHPNITIQVVPLSVGVNCGLMGGFAIAHVPRSPDTAYLSAPKCGTPSLTAQKRANSTSNVTQSPWRHVGGFLLLDQMSCLLRHKLSA</sequence>
<evidence type="ECO:0000313" key="2">
    <source>
        <dbReference type="EMBL" id="MFG1709934.1"/>
    </source>
</evidence>
<feature type="domain" description="DUF5753" evidence="1">
    <location>
        <begin position="2"/>
        <end position="124"/>
    </location>
</feature>
<accession>A0ABW7AS97</accession>
<name>A0ABW7AS97_9ACTN</name>
<keyword evidence="3" id="KW-1185">Reference proteome</keyword>
<organism evidence="2 3">
    <name type="scientific">Nonomuraea marmarensis</name>
    <dbReference type="NCBI Taxonomy" id="3351344"/>
    <lineage>
        <taxon>Bacteria</taxon>
        <taxon>Bacillati</taxon>
        <taxon>Actinomycetota</taxon>
        <taxon>Actinomycetes</taxon>
        <taxon>Streptosporangiales</taxon>
        <taxon>Streptosporangiaceae</taxon>
        <taxon>Nonomuraea</taxon>
    </lineage>
</organism>
<protein>
    <submittedName>
        <fullName evidence="2">DUF5753 domain-containing protein</fullName>
    </submittedName>
</protein>
<evidence type="ECO:0000313" key="3">
    <source>
        <dbReference type="Proteomes" id="UP001603978"/>
    </source>
</evidence>
<comment type="caution">
    <text evidence="2">The sequence shown here is derived from an EMBL/GenBank/DDBJ whole genome shotgun (WGS) entry which is preliminary data.</text>
</comment>
<dbReference type="Proteomes" id="UP001603978">
    <property type="component" value="Unassembled WGS sequence"/>
</dbReference>
<dbReference type="RefSeq" id="WP_393175279.1">
    <property type="nucleotide sequence ID" value="NZ_JBICRM010000041.1"/>
</dbReference>
<reference evidence="2 3" key="1">
    <citation type="submission" date="2024-10" db="EMBL/GenBank/DDBJ databases">
        <authorList>
            <person name="Topkara A.R."/>
            <person name="Saygin H."/>
        </authorList>
    </citation>
    <scope>NUCLEOTIDE SEQUENCE [LARGE SCALE GENOMIC DNA]</scope>
    <source>
        <strain evidence="2 3">M3C6</strain>
    </source>
</reference>
<dbReference type="InterPro" id="IPR043917">
    <property type="entry name" value="DUF5753"/>
</dbReference>
<evidence type="ECO:0000259" key="1">
    <source>
        <dbReference type="Pfam" id="PF19054"/>
    </source>
</evidence>
<gene>
    <name evidence="2" type="ORF">ACFLIM_42895</name>
</gene>
<dbReference type="Pfam" id="PF19054">
    <property type="entry name" value="DUF5753"/>
    <property type="match status" value="1"/>
</dbReference>
<dbReference type="EMBL" id="JBICRM010000041">
    <property type="protein sequence ID" value="MFG1709934.1"/>
    <property type="molecule type" value="Genomic_DNA"/>
</dbReference>